<dbReference type="PROSITE" id="PS50928">
    <property type="entry name" value="ABC_TM1"/>
    <property type="match status" value="1"/>
</dbReference>
<keyword evidence="7" id="KW-0029">Amino-acid transport</keyword>
<dbReference type="RefSeq" id="WP_273437158.1">
    <property type="nucleotide sequence ID" value="NZ_PKUN01000001.1"/>
</dbReference>
<keyword evidence="8 10" id="KW-1133">Transmembrane helix</keyword>
<evidence type="ECO:0000256" key="1">
    <source>
        <dbReference type="ARBA" id="ARBA00004429"/>
    </source>
</evidence>
<comment type="subcellular location">
    <subcellularLocation>
        <location evidence="1">Cell inner membrane</location>
        <topology evidence="1">Multi-pass membrane protein</topology>
    </subcellularLocation>
    <subcellularLocation>
        <location evidence="10">Cell membrane</location>
        <topology evidence="10">Multi-pass membrane protein</topology>
    </subcellularLocation>
</comment>
<dbReference type="Gene3D" id="1.10.3720.10">
    <property type="entry name" value="MetI-like"/>
    <property type="match status" value="1"/>
</dbReference>
<comment type="similarity">
    <text evidence="2">Belongs to the binding-protein-dependent transport system permease family. HisMQ subfamily.</text>
</comment>
<dbReference type="GO" id="GO:0022857">
    <property type="term" value="F:transmembrane transporter activity"/>
    <property type="evidence" value="ECO:0007669"/>
    <property type="project" value="InterPro"/>
</dbReference>
<feature type="transmembrane region" description="Helical" evidence="10">
    <location>
        <begin position="152"/>
        <end position="174"/>
    </location>
</feature>
<dbReference type="Pfam" id="PF00528">
    <property type="entry name" value="BPD_transp_1"/>
    <property type="match status" value="1"/>
</dbReference>
<dbReference type="STRING" id="1111735.GCA_000428045_03510"/>
<evidence type="ECO:0000256" key="2">
    <source>
        <dbReference type="ARBA" id="ARBA00010072"/>
    </source>
</evidence>
<dbReference type="GO" id="GO:0043190">
    <property type="term" value="C:ATP-binding cassette (ABC) transporter complex"/>
    <property type="evidence" value="ECO:0007669"/>
    <property type="project" value="InterPro"/>
</dbReference>
<keyword evidence="9 10" id="KW-0472">Membrane</keyword>
<dbReference type="SUPFAM" id="SSF161098">
    <property type="entry name" value="MetI-like"/>
    <property type="match status" value="1"/>
</dbReference>
<dbReference type="Proteomes" id="UP000235015">
    <property type="component" value="Unassembled WGS sequence"/>
</dbReference>
<reference evidence="12 13" key="1">
    <citation type="submission" date="2017-11" db="EMBL/GenBank/DDBJ databases">
        <title>Genome-resolved metagenomics identifies genetic mobility, metabolic interactions, and unexpected diversity in perchlorate-reducing communities.</title>
        <authorList>
            <person name="Barnum T.P."/>
            <person name="Figueroa I.A."/>
            <person name="Carlstrom C.I."/>
            <person name="Lucas L.N."/>
            <person name="Engelbrektson A.L."/>
            <person name="Coates J.D."/>
        </authorList>
    </citation>
    <scope>NUCLEOTIDE SEQUENCE [LARGE SCALE GENOMIC DNA]</scope>
    <source>
        <strain evidence="12">BM301</strain>
    </source>
</reference>
<evidence type="ECO:0000256" key="10">
    <source>
        <dbReference type="RuleBase" id="RU363032"/>
    </source>
</evidence>
<name>A0A2N6D133_9GAMM</name>
<evidence type="ECO:0000256" key="6">
    <source>
        <dbReference type="ARBA" id="ARBA00022692"/>
    </source>
</evidence>
<accession>A0A2N6D133</accession>
<dbReference type="PANTHER" id="PTHR30133">
    <property type="entry name" value="CATIONIC AMINO ACID TRANSPORTER, MEMBRANE COMPONENT"/>
    <property type="match status" value="1"/>
</dbReference>
<feature type="transmembrane region" description="Helical" evidence="10">
    <location>
        <begin position="96"/>
        <end position="115"/>
    </location>
</feature>
<feature type="domain" description="ABC transmembrane type-1" evidence="11">
    <location>
        <begin position="15"/>
        <end position="215"/>
    </location>
</feature>
<feature type="transmembrane region" description="Helical" evidence="10">
    <location>
        <begin position="194"/>
        <end position="214"/>
    </location>
</feature>
<feature type="transmembrane region" description="Helical" evidence="10">
    <location>
        <begin position="15"/>
        <end position="35"/>
    </location>
</feature>
<dbReference type="InterPro" id="IPR000515">
    <property type="entry name" value="MetI-like"/>
</dbReference>
<keyword evidence="4" id="KW-1003">Cell membrane</keyword>
<sequence length="230" mass="25378">MFDLKGYGGMLLDGLWLTVAVGLSSMLLAVLLGLLGSWGKLSRNRLANFIADTYTTVVRGIPELILLLLVYFGVPTLLQDIAKRLGHDIRIDLDPFLAGTLAIGFIYGAFSTEVFRGAFISIPSGQLEAARAMWMSRILTFRRILLPQSMRFALPGLGNVWMVLLKATALISIIQLDELMRKTKIAANATHQPFTFYLLASIIFLGLTVVSMLLQHRAEKWANRGIAGKP</sequence>
<evidence type="ECO:0000256" key="5">
    <source>
        <dbReference type="ARBA" id="ARBA00022519"/>
    </source>
</evidence>
<evidence type="ECO:0000313" key="12">
    <source>
        <dbReference type="EMBL" id="PLX63395.1"/>
    </source>
</evidence>
<protein>
    <submittedName>
        <fullName evidence="12">ABC transporter permease</fullName>
    </submittedName>
</protein>
<dbReference type="InterPro" id="IPR010065">
    <property type="entry name" value="AA_ABC_transptr_permease_3TM"/>
</dbReference>
<evidence type="ECO:0000256" key="8">
    <source>
        <dbReference type="ARBA" id="ARBA00022989"/>
    </source>
</evidence>
<feature type="transmembrane region" description="Helical" evidence="10">
    <location>
        <begin position="56"/>
        <end position="76"/>
    </location>
</feature>
<proteinExistence type="inferred from homology"/>
<evidence type="ECO:0000256" key="9">
    <source>
        <dbReference type="ARBA" id="ARBA00023136"/>
    </source>
</evidence>
<dbReference type="InterPro" id="IPR051613">
    <property type="entry name" value="ABC_transp_permease_HisMQ"/>
</dbReference>
<evidence type="ECO:0000256" key="4">
    <source>
        <dbReference type="ARBA" id="ARBA00022475"/>
    </source>
</evidence>
<dbReference type="NCBIfam" id="TIGR01726">
    <property type="entry name" value="HEQRo_perm_3TM"/>
    <property type="match status" value="1"/>
</dbReference>
<evidence type="ECO:0000259" key="11">
    <source>
        <dbReference type="PROSITE" id="PS50928"/>
    </source>
</evidence>
<dbReference type="AlphaFoldDB" id="A0A2N6D133"/>
<keyword evidence="6 10" id="KW-0812">Transmembrane</keyword>
<dbReference type="GO" id="GO:0006865">
    <property type="term" value="P:amino acid transport"/>
    <property type="evidence" value="ECO:0007669"/>
    <property type="project" value="UniProtKB-KW"/>
</dbReference>
<dbReference type="EMBL" id="PKUN01000001">
    <property type="protein sequence ID" value="PLX63395.1"/>
    <property type="molecule type" value="Genomic_DNA"/>
</dbReference>
<evidence type="ECO:0000256" key="3">
    <source>
        <dbReference type="ARBA" id="ARBA00022448"/>
    </source>
</evidence>
<keyword evidence="5" id="KW-0997">Cell inner membrane</keyword>
<organism evidence="12 13">
    <name type="scientific">Sedimenticola selenatireducens</name>
    <dbReference type="NCBI Taxonomy" id="191960"/>
    <lineage>
        <taxon>Bacteria</taxon>
        <taxon>Pseudomonadati</taxon>
        <taxon>Pseudomonadota</taxon>
        <taxon>Gammaproteobacteria</taxon>
        <taxon>Chromatiales</taxon>
        <taxon>Sedimenticolaceae</taxon>
        <taxon>Sedimenticola</taxon>
    </lineage>
</organism>
<evidence type="ECO:0000313" key="13">
    <source>
        <dbReference type="Proteomes" id="UP000235015"/>
    </source>
</evidence>
<gene>
    <name evidence="12" type="ORF">C0630_00335</name>
</gene>
<dbReference type="CDD" id="cd06261">
    <property type="entry name" value="TM_PBP2"/>
    <property type="match status" value="1"/>
</dbReference>
<comment type="caution">
    <text evidence="12">The sequence shown here is derived from an EMBL/GenBank/DDBJ whole genome shotgun (WGS) entry which is preliminary data.</text>
</comment>
<dbReference type="InterPro" id="IPR035906">
    <property type="entry name" value="MetI-like_sf"/>
</dbReference>
<evidence type="ECO:0000256" key="7">
    <source>
        <dbReference type="ARBA" id="ARBA00022970"/>
    </source>
</evidence>
<keyword evidence="3 10" id="KW-0813">Transport</keyword>